<sequence length="455" mass="50668">MIINKRMNLKTVLVAVVLATGLSIAWSPLQAQHNLAGIDVEEPKVVKTDGVEFAVLPDKKDWIYKIGEKPMFKIKLFVDGEPVANANMTYMVGMEKMEPISKGTISLEQGYAELPGEVVSTAGFLRCDVRVRVKDKIYKSVATVAFEPETIKPTVVMPTDFKAFWAEAIAKSKTTPLNTKLTPISDRSTSDVDVYQVEYQFYNDGVKSFFGVLSIPKKEGKYPAIIRFPGAGWAPLGGDPGTAAKGFITLDLYIHGKPVIHDKAFYADLQVNELKDYQYKGIANRDSFYYKNVVLGCVRSVDLVYSLPQFDGKNVGGWGSSQGGALSIITTSLEKRINYMVALCPAMCDFTGYLNNRAGGWPHFFTKPELYKDNQETVMKSLSYFDVVNFAKDISVPAYLSWGFNDVTTPPTTCFAAYNAIQSPKQLYIIPEGEHKIYPAQRTKTYAWLTKNLVK</sequence>
<reference evidence="4 6" key="1">
    <citation type="journal article" date="2013" name="Genome Announc.">
        <title>The Draft Genome Sequence of Sphingomonas paucimobilis Strain HER1398 (Proteobacteria), Host to the Giant PAU Phage, Indicates That It Is a Member of the Genus Sphingobacterium (Bacteroidetes).</title>
        <authorList>
            <person name="White R.A.III."/>
            <person name="Suttle C.A."/>
        </authorList>
    </citation>
    <scope>NUCLEOTIDE SEQUENCE [LARGE SCALE GENOMIC DNA]</scope>
    <source>
        <strain evidence="4 6">HER1398</strain>
    </source>
</reference>
<feature type="chain" id="PRO_5007729480" description="Acetyl xylan esterase domain-containing protein" evidence="2">
    <location>
        <begin position="32"/>
        <end position="455"/>
    </location>
</feature>
<protein>
    <recommendedName>
        <fullName evidence="3">Acetyl xylan esterase domain-containing protein</fullName>
    </recommendedName>
</protein>
<evidence type="ECO:0000256" key="2">
    <source>
        <dbReference type="SAM" id="SignalP"/>
    </source>
</evidence>
<gene>
    <name evidence="4" type="ORF">M472_03700</name>
    <name evidence="5" type="ORF">M472_16270</name>
</gene>
<dbReference type="InterPro" id="IPR008391">
    <property type="entry name" value="AXE1_dom"/>
</dbReference>
<keyword evidence="2" id="KW-0732">Signal</keyword>
<evidence type="ECO:0000313" key="5">
    <source>
        <dbReference type="EMBL" id="ERJ60315.1"/>
    </source>
</evidence>
<feature type="signal peptide" evidence="2">
    <location>
        <begin position="1"/>
        <end position="31"/>
    </location>
</feature>
<dbReference type="Pfam" id="PF05448">
    <property type="entry name" value="AXE1"/>
    <property type="match status" value="1"/>
</dbReference>
<dbReference type="EMBL" id="ATDL01000021">
    <property type="protein sequence ID" value="ERJ57864.1"/>
    <property type="molecule type" value="Genomic_DNA"/>
</dbReference>
<comment type="caution">
    <text evidence="4">The sequence shown here is derived from an EMBL/GenBank/DDBJ whole genome shotgun (WGS) entry which is preliminary data.</text>
</comment>
<evidence type="ECO:0000313" key="6">
    <source>
        <dbReference type="Proteomes" id="UP000016584"/>
    </source>
</evidence>
<dbReference type="Proteomes" id="UP000016584">
    <property type="component" value="Unassembled WGS sequence"/>
</dbReference>
<dbReference type="GO" id="GO:0052689">
    <property type="term" value="F:carboxylic ester hydrolase activity"/>
    <property type="evidence" value="ECO:0007669"/>
    <property type="project" value="TreeGrafter"/>
</dbReference>
<dbReference type="Gene3D" id="3.40.50.1820">
    <property type="entry name" value="alpha/beta hydrolase"/>
    <property type="match status" value="1"/>
</dbReference>
<evidence type="ECO:0000256" key="1">
    <source>
        <dbReference type="PIRSR" id="PIRSR639069-1"/>
    </source>
</evidence>
<proteinExistence type="predicted"/>
<dbReference type="PATRIC" id="fig|1346330.5.peg.1277"/>
<evidence type="ECO:0000313" key="4">
    <source>
        <dbReference type="EMBL" id="ERJ57864.1"/>
    </source>
</evidence>
<evidence type="ECO:0000259" key="3">
    <source>
        <dbReference type="Pfam" id="PF05448"/>
    </source>
</evidence>
<dbReference type="AlphaFoldDB" id="U2IYS3"/>
<dbReference type="GO" id="GO:0005976">
    <property type="term" value="P:polysaccharide metabolic process"/>
    <property type="evidence" value="ECO:0007669"/>
    <property type="project" value="TreeGrafter"/>
</dbReference>
<dbReference type="eggNOG" id="COG3458">
    <property type="taxonomic scope" value="Bacteria"/>
</dbReference>
<dbReference type="PANTHER" id="PTHR40111">
    <property type="entry name" value="CEPHALOSPORIN-C DEACETYLASE"/>
    <property type="match status" value="1"/>
</dbReference>
<dbReference type="InterPro" id="IPR029058">
    <property type="entry name" value="AB_hydrolase_fold"/>
</dbReference>
<feature type="domain" description="Acetyl xylan esterase" evidence="3">
    <location>
        <begin position="151"/>
        <end position="451"/>
    </location>
</feature>
<organism evidence="4 6">
    <name type="scientific">Sphingobacterium paucimobilis HER1398</name>
    <dbReference type="NCBI Taxonomy" id="1346330"/>
    <lineage>
        <taxon>Bacteria</taxon>
        <taxon>Pseudomonadati</taxon>
        <taxon>Bacteroidota</taxon>
        <taxon>Sphingobacteriia</taxon>
        <taxon>Sphingobacteriales</taxon>
        <taxon>Sphingobacteriaceae</taxon>
        <taxon>Sphingobacterium</taxon>
    </lineage>
</organism>
<dbReference type="PANTHER" id="PTHR40111:SF1">
    <property type="entry name" value="CEPHALOSPORIN-C DEACETYLASE"/>
    <property type="match status" value="1"/>
</dbReference>
<dbReference type="SUPFAM" id="SSF53474">
    <property type="entry name" value="alpha/beta-Hydrolases"/>
    <property type="match status" value="1"/>
</dbReference>
<dbReference type="InterPro" id="IPR039069">
    <property type="entry name" value="CE7"/>
</dbReference>
<feature type="active site" description="Charge relay system" evidence="1">
    <location>
        <position position="406"/>
    </location>
</feature>
<name>U2IYS3_9SPHI</name>
<dbReference type="STRING" id="1346330.M472_03700"/>
<accession>U2IYS3</accession>
<dbReference type="EMBL" id="ATDL01000007">
    <property type="protein sequence ID" value="ERJ60315.1"/>
    <property type="molecule type" value="Genomic_DNA"/>
</dbReference>
<keyword evidence="6" id="KW-1185">Reference proteome</keyword>
<feature type="active site" description="Charge relay system" evidence="1">
    <location>
        <position position="435"/>
    </location>
</feature>
<feature type="active site" description="Nucleophile" evidence="1">
    <location>
        <position position="321"/>
    </location>
</feature>